<feature type="chain" id="PRO_5008587426" evidence="2">
    <location>
        <begin position="18"/>
        <end position="133"/>
    </location>
</feature>
<name>A0A1B6LFC5_9HEMI</name>
<dbReference type="PANTHER" id="PTHR11257:SF13">
    <property type="entry name" value="GEO07322P1"/>
    <property type="match status" value="1"/>
</dbReference>
<gene>
    <name evidence="3" type="ORF">g.52957</name>
</gene>
<feature type="region of interest" description="Disordered" evidence="1">
    <location>
        <begin position="100"/>
        <end position="133"/>
    </location>
</feature>
<dbReference type="Gene3D" id="1.10.2080.10">
    <property type="entry name" value="Insect odorant-binding protein A10/Ejaculatory bulb-specific protein 3"/>
    <property type="match status" value="1"/>
</dbReference>
<feature type="non-terminal residue" evidence="3">
    <location>
        <position position="133"/>
    </location>
</feature>
<evidence type="ECO:0000256" key="2">
    <source>
        <dbReference type="SAM" id="SignalP"/>
    </source>
</evidence>
<dbReference type="InterPro" id="IPR036682">
    <property type="entry name" value="OS_D_A10/PebIII_sf"/>
</dbReference>
<protein>
    <submittedName>
        <fullName evidence="3">Uncharacterized protein</fullName>
    </submittedName>
</protein>
<dbReference type="SUPFAM" id="SSF100910">
    <property type="entry name" value="Chemosensory protein Csp2"/>
    <property type="match status" value="1"/>
</dbReference>
<dbReference type="PANTHER" id="PTHR11257">
    <property type="entry name" value="CHEMOSENSORY PROTEIN-RELATED"/>
    <property type="match status" value="1"/>
</dbReference>
<evidence type="ECO:0000256" key="1">
    <source>
        <dbReference type="SAM" id="MobiDB-lite"/>
    </source>
</evidence>
<dbReference type="AlphaFoldDB" id="A0A1B6LFC5"/>
<organism evidence="3">
    <name type="scientific">Graphocephala atropunctata</name>
    <dbReference type="NCBI Taxonomy" id="36148"/>
    <lineage>
        <taxon>Eukaryota</taxon>
        <taxon>Metazoa</taxon>
        <taxon>Ecdysozoa</taxon>
        <taxon>Arthropoda</taxon>
        <taxon>Hexapoda</taxon>
        <taxon>Insecta</taxon>
        <taxon>Pterygota</taxon>
        <taxon>Neoptera</taxon>
        <taxon>Paraneoptera</taxon>
        <taxon>Hemiptera</taxon>
        <taxon>Auchenorrhyncha</taxon>
        <taxon>Membracoidea</taxon>
        <taxon>Cicadellidae</taxon>
        <taxon>Cicadellinae</taxon>
        <taxon>Cicadellini</taxon>
        <taxon>Graphocephala</taxon>
    </lineage>
</organism>
<proteinExistence type="predicted"/>
<evidence type="ECO:0000313" key="3">
    <source>
        <dbReference type="EMBL" id="JAT22381.1"/>
    </source>
</evidence>
<reference evidence="3" key="1">
    <citation type="submission" date="2015-11" db="EMBL/GenBank/DDBJ databases">
        <title>De novo transcriptome assembly of four potential Pierce s Disease insect vectors from Arizona vineyards.</title>
        <authorList>
            <person name="Tassone E.E."/>
        </authorList>
    </citation>
    <scope>NUCLEOTIDE SEQUENCE</scope>
</reference>
<accession>A0A1B6LFC5</accession>
<feature type="signal peptide" evidence="2">
    <location>
        <begin position="1"/>
        <end position="17"/>
    </location>
</feature>
<keyword evidence="2" id="KW-0732">Signal</keyword>
<sequence length="133" mass="14875">MSSLVLVLTSFLVLVAAGPPAPHTLEEATRHFDMILNNTRSRENYIRCFLDKGICNKESLGIKRILTDALATNCTSCTPTQRLGADRFFEYLQKRQPDTWTTLTGKYHPAGTEGEDDDDSDNSDEDDDDDSDN</sequence>
<dbReference type="EMBL" id="GEBQ01017596">
    <property type="protein sequence ID" value="JAT22381.1"/>
    <property type="molecule type" value="Transcribed_RNA"/>
</dbReference>
<dbReference type="Pfam" id="PF03392">
    <property type="entry name" value="OS-D"/>
    <property type="match status" value="1"/>
</dbReference>
<feature type="compositionally biased region" description="Acidic residues" evidence="1">
    <location>
        <begin position="113"/>
        <end position="133"/>
    </location>
</feature>
<dbReference type="InterPro" id="IPR005055">
    <property type="entry name" value="A10/PebIII"/>
</dbReference>